<dbReference type="Proteomes" id="UP000320176">
    <property type="component" value="Unassembled WGS sequence"/>
</dbReference>
<dbReference type="AlphaFoldDB" id="A0A5C6B7N4"/>
<evidence type="ECO:0000313" key="2">
    <source>
        <dbReference type="Proteomes" id="UP000320176"/>
    </source>
</evidence>
<keyword evidence="1" id="KW-0378">Hydrolase</keyword>
<sequence>MVTFLIQQIRRRLLDRMVLRPTRHPIEFAPKTRVVFDGPVGDLECFFQHSVSPQPGSPAENDELRSPDLIVLKFPGTQGRAERATSFPADALPGVHSEIWTCNPPGYGQSHGRASLRTLGASAVAFTNHVLDRHASLHGAEKPPTIWLTGNSLGCVLAMYVAAHKPQVNGIILRNPPPLIDVVKRAAARYPLGKWTAPIAESLCDTMNLMVTAPQVTCPAVLIQSLADELVPPMMQNEVVSAYSGEITIVPLAGVSHSGMPNASQTQAIHTAITELWQKTRIVGVPSS</sequence>
<dbReference type="SUPFAM" id="SSF53474">
    <property type="entry name" value="alpha/beta-Hydrolases"/>
    <property type="match status" value="1"/>
</dbReference>
<dbReference type="EMBL" id="SJPN01000001">
    <property type="protein sequence ID" value="TWU08083.1"/>
    <property type="molecule type" value="Genomic_DNA"/>
</dbReference>
<evidence type="ECO:0000313" key="1">
    <source>
        <dbReference type="EMBL" id="TWU08083.1"/>
    </source>
</evidence>
<dbReference type="InterPro" id="IPR029058">
    <property type="entry name" value="AB_hydrolase_fold"/>
</dbReference>
<gene>
    <name evidence="1" type="ORF">Pla52n_06640</name>
</gene>
<accession>A0A5C6B7N4</accession>
<proteinExistence type="predicted"/>
<protein>
    <submittedName>
        <fullName evidence="1">Alpha/beta hydrolase family protein</fullName>
    </submittedName>
</protein>
<comment type="caution">
    <text evidence="1">The sequence shown here is derived from an EMBL/GenBank/DDBJ whole genome shotgun (WGS) entry which is preliminary data.</text>
</comment>
<dbReference type="Gene3D" id="3.40.50.1820">
    <property type="entry name" value="alpha/beta hydrolase"/>
    <property type="match status" value="1"/>
</dbReference>
<name>A0A5C6B7N4_9BACT</name>
<reference evidence="1 2" key="1">
    <citation type="submission" date="2019-02" db="EMBL/GenBank/DDBJ databases">
        <title>Deep-cultivation of Planctomycetes and their phenomic and genomic characterization uncovers novel biology.</title>
        <authorList>
            <person name="Wiegand S."/>
            <person name="Jogler M."/>
            <person name="Boedeker C."/>
            <person name="Pinto D."/>
            <person name="Vollmers J."/>
            <person name="Rivas-Marin E."/>
            <person name="Kohn T."/>
            <person name="Peeters S.H."/>
            <person name="Heuer A."/>
            <person name="Rast P."/>
            <person name="Oberbeckmann S."/>
            <person name="Bunk B."/>
            <person name="Jeske O."/>
            <person name="Meyerdierks A."/>
            <person name="Storesund J.E."/>
            <person name="Kallscheuer N."/>
            <person name="Luecker S."/>
            <person name="Lage O.M."/>
            <person name="Pohl T."/>
            <person name="Merkel B.J."/>
            <person name="Hornburger P."/>
            <person name="Mueller R.-W."/>
            <person name="Bruemmer F."/>
            <person name="Labrenz M."/>
            <person name="Spormann A.M."/>
            <person name="Op Den Camp H."/>
            <person name="Overmann J."/>
            <person name="Amann R."/>
            <person name="Jetten M.S.M."/>
            <person name="Mascher T."/>
            <person name="Medema M.H."/>
            <person name="Devos D.P."/>
            <person name="Kaster A.-K."/>
            <person name="Ovreas L."/>
            <person name="Rohde M."/>
            <person name="Galperin M.Y."/>
            <person name="Jogler C."/>
        </authorList>
    </citation>
    <scope>NUCLEOTIDE SEQUENCE [LARGE SCALE GENOMIC DNA]</scope>
    <source>
        <strain evidence="1 2">Pla52n</strain>
    </source>
</reference>
<keyword evidence="2" id="KW-1185">Reference proteome</keyword>
<dbReference type="PANTHER" id="PTHR12277">
    <property type="entry name" value="ALPHA/BETA HYDROLASE DOMAIN-CONTAINING PROTEIN"/>
    <property type="match status" value="1"/>
</dbReference>
<dbReference type="RefSeq" id="WP_146518188.1">
    <property type="nucleotide sequence ID" value="NZ_CP151726.1"/>
</dbReference>
<dbReference type="OrthoDB" id="266072at2"/>
<organism evidence="1 2">
    <name type="scientific">Stieleria varia</name>
    <dbReference type="NCBI Taxonomy" id="2528005"/>
    <lineage>
        <taxon>Bacteria</taxon>
        <taxon>Pseudomonadati</taxon>
        <taxon>Planctomycetota</taxon>
        <taxon>Planctomycetia</taxon>
        <taxon>Pirellulales</taxon>
        <taxon>Pirellulaceae</taxon>
        <taxon>Stieleria</taxon>
    </lineage>
</organism>
<dbReference type="GO" id="GO:0016787">
    <property type="term" value="F:hydrolase activity"/>
    <property type="evidence" value="ECO:0007669"/>
    <property type="project" value="UniProtKB-KW"/>
</dbReference>